<feature type="region of interest" description="Disordered" evidence="7">
    <location>
        <begin position="479"/>
        <end position="509"/>
    </location>
</feature>
<protein>
    <recommendedName>
        <fullName evidence="9">Major facilitator superfamily (MFS) profile domain-containing protein</fullName>
    </recommendedName>
</protein>
<dbReference type="InterPro" id="IPR011701">
    <property type="entry name" value="MFS"/>
</dbReference>
<evidence type="ECO:0000256" key="1">
    <source>
        <dbReference type="ARBA" id="ARBA00004141"/>
    </source>
</evidence>
<name>A0A1A5ZZY5_9TREE</name>
<evidence type="ECO:0000256" key="2">
    <source>
        <dbReference type="ARBA" id="ARBA00022448"/>
    </source>
</evidence>
<comment type="subcellular location">
    <subcellularLocation>
        <location evidence="1">Membrane</location>
        <topology evidence="1">Multi-pass membrane protein</topology>
    </subcellularLocation>
</comment>
<keyword evidence="2" id="KW-0813">Transport</keyword>
<dbReference type="Proteomes" id="UP000078595">
    <property type="component" value="Chromosome 9"/>
</dbReference>
<evidence type="ECO:0000256" key="3">
    <source>
        <dbReference type="ARBA" id="ARBA00022692"/>
    </source>
</evidence>
<feature type="transmembrane region" description="Helical" evidence="8">
    <location>
        <begin position="380"/>
        <end position="400"/>
    </location>
</feature>
<accession>A0A1A5ZZY5</accession>
<dbReference type="EMBL" id="CP144538">
    <property type="protein sequence ID" value="WWC64908.1"/>
    <property type="molecule type" value="Genomic_DNA"/>
</dbReference>
<keyword evidence="3 8" id="KW-0812">Transmembrane</keyword>
<dbReference type="PANTHER" id="PTHR43791:SF43">
    <property type="entry name" value="MAJOR FACILITATOR SUPERFAMILY (MFS) PROFILE DOMAIN-CONTAINING PROTEIN"/>
    <property type="match status" value="1"/>
</dbReference>
<keyword evidence="4 8" id="KW-1133">Transmembrane helix</keyword>
<feature type="transmembrane region" description="Helical" evidence="8">
    <location>
        <begin position="325"/>
        <end position="343"/>
    </location>
</feature>
<dbReference type="GeneID" id="28970626"/>
<sequence length="525" mass="58453">MASQQHYNLDPDHGVEQQEPKRTIWGKIRRVIWDDVQDPEERAFVRRLDIGLMSIAMLGYFVKYLSQANIANAYASGMKEDLNFKGNEYNTLLTMFTVGYVIGQFPGTLATVRISPSIWLPTCEVVWTALVMACAAAKNVHTLYGLRFIIGLLEASAYPGMLWVLGSWYGPAELGKRVVMFQATSSVGTMFSGYLQAAVHKGLNGSHGLQGWQWLMIMDGIICMPIAIAGYFLIPDIPTKPNPRSKFYLREKDIAMAIKRMERYKRAPTKGFTLDIFKKTMTSWVPWTFFIPYTCFVVGLGSYAYMNLWLKATPPWKNNVTAINVIPTGGYGLSIVMSLVYAWTSDALGTRWPICFIGGFPPLVGNIILSTWPAANSTKFAGFFLNFTATPIGAIMLAWVNEIMAASGEARAITIGFLNTAAYTINAWAPNLIFPASEAPHYKAGYKVTAAFFAIWIISIPIILVLLRTRAIPQYQPHTDQEEELDHEHKVVEEDKNSGHLPDLETSLERSVVVAGVDGKGTQPQ</sequence>
<feature type="transmembrane region" description="Helical" evidence="8">
    <location>
        <begin position="284"/>
        <end position="305"/>
    </location>
</feature>
<dbReference type="InterPro" id="IPR020846">
    <property type="entry name" value="MFS_dom"/>
</dbReference>
<evidence type="ECO:0000256" key="4">
    <source>
        <dbReference type="ARBA" id="ARBA00022989"/>
    </source>
</evidence>
<keyword evidence="5 8" id="KW-0472">Membrane</keyword>
<dbReference type="GO" id="GO:0022857">
    <property type="term" value="F:transmembrane transporter activity"/>
    <property type="evidence" value="ECO:0007669"/>
    <property type="project" value="InterPro"/>
</dbReference>
<evidence type="ECO:0000259" key="9">
    <source>
        <dbReference type="PROSITE" id="PS50850"/>
    </source>
</evidence>
<dbReference type="Pfam" id="PF07690">
    <property type="entry name" value="MFS_1"/>
    <property type="match status" value="1"/>
</dbReference>
<organism evidence="10">
    <name type="scientific">Kwoniella dejecticola CBS 10117</name>
    <dbReference type="NCBI Taxonomy" id="1296121"/>
    <lineage>
        <taxon>Eukaryota</taxon>
        <taxon>Fungi</taxon>
        <taxon>Dikarya</taxon>
        <taxon>Basidiomycota</taxon>
        <taxon>Agaricomycotina</taxon>
        <taxon>Tremellomycetes</taxon>
        <taxon>Tremellales</taxon>
        <taxon>Cryptococcaceae</taxon>
        <taxon>Kwoniella</taxon>
    </lineage>
</organism>
<dbReference type="RefSeq" id="XP_018261204.1">
    <property type="nucleotide sequence ID" value="XM_018410201.1"/>
</dbReference>
<feature type="domain" description="Major facilitator superfamily (MFS) profile" evidence="9">
    <location>
        <begin position="52"/>
        <end position="471"/>
    </location>
</feature>
<feature type="transmembrane region" description="Helical" evidence="8">
    <location>
        <begin position="91"/>
        <end position="111"/>
    </location>
</feature>
<feature type="transmembrane region" description="Helical" evidence="8">
    <location>
        <begin position="355"/>
        <end position="374"/>
    </location>
</feature>
<gene>
    <name evidence="10" type="ORF">I303_06927</name>
    <name evidence="11" type="ORF">I303_107522</name>
</gene>
<feature type="transmembrane region" description="Helical" evidence="8">
    <location>
        <begin position="118"/>
        <end position="138"/>
    </location>
</feature>
<feature type="compositionally biased region" description="Basic and acidic residues" evidence="7">
    <location>
        <begin position="486"/>
        <end position="498"/>
    </location>
</feature>
<reference evidence="11" key="2">
    <citation type="submission" date="2013-07" db="EMBL/GenBank/DDBJ databases">
        <authorList>
            <consortium name="The Broad Institute Genome Sequencing Platform"/>
            <person name="Cuomo C."/>
            <person name="Litvintseva A."/>
            <person name="Chen Y."/>
            <person name="Heitman J."/>
            <person name="Sun S."/>
            <person name="Springer D."/>
            <person name="Dromer F."/>
            <person name="Young S.K."/>
            <person name="Zeng Q."/>
            <person name="Gargeya S."/>
            <person name="Fitzgerald M."/>
            <person name="Abouelleil A."/>
            <person name="Alvarado L."/>
            <person name="Berlin A.M."/>
            <person name="Chapman S.B."/>
            <person name="Dewar J."/>
            <person name="Goldberg J."/>
            <person name="Griggs A."/>
            <person name="Gujja S."/>
            <person name="Hansen M."/>
            <person name="Howarth C."/>
            <person name="Imamovic A."/>
            <person name="Larimer J."/>
            <person name="McCowan C."/>
            <person name="Murphy C."/>
            <person name="Pearson M."/>
            <person name="Priest M."/>
            <person name="Roberts A."/>
            <person name="Saif S."/>
            <person name="Shea T."/>
            <person name="Sykes S."/>
            <person name="Wortman J."/>
            <person name="Nusbaum C."/>
            <person name="Birren B."/>
        </authorList>
    </citation>
    <scope>NUCLEOTIDE SEQUENCE</scope>
    <source>
        <strain evidence="11">CBS 10117</strain>
    </source>
</reference>
<dbReference type="EMBL" id="KI894034">
    <property type="protein sequence ID" value="OBR83362.1"/>
    <property type="molecule type" value="Genomic_DNA"/>
</dbReference>
<reference evidence="11" key="3">
    <citation type="submission" date="2024-02" db="EMBL/GenBank/DDBJ databases">
        <title>Comparative genomics of Cryptococcus and Kwoniella reveals pathogenesis evolution and contrasting modes of karyotype evolution via chromosome fusion or intercentromeric recombination.</title>
        <authorList>
            <person name="Coelho M.A."/>
            <person name="David-Palma M."/>
            <person name="Shea T."/>
            <person name="Bowers K."/>
            <person name="McGinley-Smith S."/>
            <person name="Mohammad A.W."/>
            <person name="Gnirke A."/>
            <person name="Yurkov A.M."/>
            <person name="Nowrousian M."/>
            <person name="Sun S."/>
            <person name="Cuomo C.A."/>
            <person name="Heitman J."/>
        </authorList>
    </citation>
    <scope>NUCLEOTIDE SEQUENCE</scope>
    <source>
        <strain evidence="11">CBS 10117</strain>
    </source>
</reference>
<feature type="transmembrane region" description="Helical" evidence="8">
    <location>
        <begin position="412"/>
        <end position="429"/>
    </location>
</feature>
<dbReference type="AlphaFoldDB" id="A0A1A5ZZY5"/>
<dbReference type="Gene3D" id="1.20.1250.20">
    <property type="entry name" value="MFS general substrate transporter like domains"/>
    <property type="match status" value="1"/>
</dbReference>
<keyword evidence="12" id="KW-1185">Reference proteome</keyword>
<evidence type="ECO:0000313" key="10">
    <source>
        <dbReference type="EMBL" id="OBR83362.1"/>
    </source>
</evidence>
<dbReference type="SUPFAM" id="SSF103473">
    <property type="entry name" value="MFS general substrate transporter"/>
    <property type="match status" value="1"/>
</dbReference>
<evidence type="ECO:0000313" key="11">
    <source>
        <dbReference type="EMBL" id="WWC64908.1"/>
    </source>
</evidence>
<evidence type="ECO:0000313" key="12">
    <source>
        <dbReference type="Proteomes" id="UP000078595"/>
    </source>
</evidence>
<feature type="transmembrane region" description="Helical" evidence="8">
    <location>
        <begin position="211"/>
        <end position="234"/>
    </location>
</feature>
<evidence type="ECO:0000256" key="8">
    <source>
        <dbReference type="SAM" id="Phobius"/>
    </source>
</evidence>
<evidence type="ECO:0000256" key="6">
    <source>
        <dbReference type="ARBA" id="ARBA00037968"/>
    </source>
</evidence>
<evidence type="ECO:0000256" key="5">
    <source>
        <dbReference type="ARBA" id="ARBA00023136"/>
    </source>
</evidence>
<dbReference type="InterPro" id="IPR036259">
    <property type="entry name" value="MFS_trans_sf"/>
</dbReference>
<evidence type="ECO:0000256" key="7">
    <source>
        <dbReference type="SAM" id="MobiDB-lite"/>
    </source>
</evidence>
<dbReference type="PROSITE" id="PS50850">
    <property type="entry name" value="MFS"/>
    <property type="match status" value="1"/>
</dbReference>
<comment type="similarity">
    <text evidence="6">Belongs to the major facilitator superfamily. Allantoate permease family.</text>
</comment>
<proteinExistence type="inferred from homology"/>
<reference evidence="10" key="1">
    <citation type="submission" date="2013-07" db="EMBL/GenBank/DDBJ databases">
        <title>The Genome Sequence of Cryptococcus dejecticola CBS10117.</title>
        <authorList>
            <consortium name="The Broad Institute Genome Sequencing Platform"/>
            <person name="Cuomo C."/>
            <person name="Litvintseva A."/>
            <person name="Chen Y."/>
            <person name="Heitman J."/>
            <person name="Sun S."/>
            <person name="Springer D."/>
            <person name="Dromer F."/>
            <person name="Young S.K."/>
            <person name="Zeng Q."/>
            <person name="Gargeya S."/>
            <person name="Fitzgerald M."/>
            <person name="Abouelleil A."/>
            <person name="Alvarado L."/>
            <person name="Berlin A.M."/>
            <person name="Chapman S.B."/>
            <person name="Dewar J."/>
            <person name="Goldberg J."/>
            <person name="Griggs A."/>
            <person name="Gujja S."/>
            <person name="Hansen M."/>
            <person name="Howarth C."/>
            <person name="Imamovic A."/>
            <person name="Larimer J."/>
            <person name="McCowan C."/>
            <person name="Murphy C."/>
            <person name="Pearson M."/>
            <person name="Priest M."/>
            <person name="Roberts A."/>
            <person name="Saif S."/>
            <person name="Shea T."/>
            <person name="Sykes S."/>
            <person name="Wortman J."/>
            <person name="Nusbaum C."/>
            <person name="Birren B."/>
        </authorList>
    </citation>
    <scope>NUCLEOTIDE SEQUENCE [LARGE SCALE GENOMIC DNA]</scope>
    <source>
        <strain evidence="10">CBS 10117</strain>
    </source>
</reference>
<dbReference type="KEGG" id="kdj:28970626"/>
<feature type="transmembrane region" description="Helical" evidence="8">
    <location>
        <begin position="144"/>
        <end position="166"/>
    </location>
</feature>
<dbReference type="GO" id="GO:0016020">
    <property type="term" value="C:membrane"/>
    <property type="evidence" value="ECO:0007669"/>
    <property type="project" value="UniProtKB-SubCell"/>
</dbReference>
<dbReference type="PANTHER" id="PTHR43791">
    <property type="entry name" value="PERMEASE-RELATED"/>
    <property type="match status" value="1"/>
</dbReference>
<dbReference type="FunFam" id="1.20.1250.20:FF:000065">
    <property type="entry name" value="Putative MFS pantothenate transporter"/>
    <property type="match status" value="1"/>
</dbReference>
<dbReference type="VEuPathDB" id="FungiDB:I303_06927"/>
<dbReference type="OrthoDB" id="3639251at2759"/>
<feature type="transmembrane region" description="Helical" evidence="8">
    <location>
        <begin position="449"/>
        <end position="467"/>
    </location>
</feature>